<accession>A0AAW5CDJ1</accession>
<protein>
    <submittedName>
        <fullName evidence="1">Uncharacterized protein</fullName>
    </submittedName>
</protein>
<dbReference type="Proteomes" id="UP001199750">
    <property type="component" value="Unassembled WGS sequence"/>
</dbReference>
<dbReference type="EMBL" id="JAKNDN010000012">
    <property type="protein sequence ID" value="MCG4959671.1"/>
    <property type="molecule type" value="Genomic_DNA"/>
</dbReference>
<name>A0AAW5CDJ1_9BACT</name>
<evidence type="ECO:0000313" key="2">
    <source>
        <dbReference type="Proteomes" id="UP001199750"/>
    </source>
</evidence>
<organism evidence="1 2">
    <name type="scientific">Odoribacter splanchnicus</name>
    <dbReference type="NCBI Taxonomy" id="28118"/>
    <lineage>
        <taxon>Bacteria</taxon>
        <taxon>Pseudomonadati</taxon>
        <taxon>Bacteroidota</taxon>
        <taxon>Bacteroidia</taxon>
        <taxon>Bacteroidales</taxon>
        <taxon>Odoribacteraceae</taxon>
        <taxon>Odoribacter</taxon>
    </lineage>
</organism>
<comment type="caution">
    <text evidence="1">The sequence shown here is derived from an EMBL/GenBank/DDBJ whole genome shotgun (WGS) entry which is preliminary data.</text>
</comment>
<evidence type="ECO:0000313" key="1">
    <source>
        <dbReference type="EMBL" id="MCG4959671.1"/>
    </source>
</evidence>
<gene>
    <name evidence="1" type="ORF">L0P03_07370</name>
</gene>
<proteinExistence type="predicted"/>
<reference evidence="1" key="1">
    <citation type="submission" date="2022-01" db="EMBL/GenBank/DDBJ databases">
        <title>Collection of gut derived symbiotic bacterial strains cultured from healthy donors.</title>
        <authorList>
            <person name="Lin H."/>
            <person name="Kohout C."/>
            <person name="Waligurski E."/>
            <person name="Pamer E.G."/>
        </authorList>
    </citation>
    <scope>NUCLEOTIDE SEQUENCE</scope>
    <source>
        <strain evidence="1">DFI.1.149</strain>
    </source>
</reference>
<dbReference type="AlphaFoldDB" id="A0AAW5CDJ1"/>
<dbReference type="RefSeq" id="WP_238008812.1">
    <property type="nucleotide sequence ID" value="NZ_JAHONW010000001.1"/>
</dbReference>
<sequence>MKRIIALSDAEDDTISLFRVLRYTRFRLQTLQEAYLMNGEGEKCVGAALCY</sequence>